<dbReference type="GO" id="GO:0031267">
    <property type="term" value="F:small GTPase binding"/>
    <property type="evidence" value="ECO:0007669"/>
    <property type="project" value="TreeGrafter"/>
</dbReference>
<feature type="transmembrane region" description="Helical" evidence="4">
    <location>
        <begin position="12"/>
        <end position="31"/>
    </location>
</feature>
<keyword evidence="4" id="KW-1133">Transmembrane helix</keyword>
<dbReference type="InterPro" id="IPR027038">
    <property type="entry name" value="RanGap"/>
</dbReference>
<dbReference type="SUPFAM" id="SSF52047">
    <property type="entry name" value="RNI-like"/>
    <property type="match status" value="1"/>
</dbReference>
<keyword evidence="3" id="KW-0677">Repeat</keyword>
<dbReference type="OrthoDB" id="120976at2759"/>
<dbReference type="Proteomes" id="UP001152799">
    <property type="component" value="Chromosome 7"/>
</dbReference>
<sequence>MHLLVTLYYHLSFLHLISFLLSIISLLNFLLAPLGTIGQSMTITYLRPTPTLPFSLYLFQIKELCDLCGPHVEILKIQEMISSENSPNKIPLNAIVTGLANLTEISLTFKQAYAKDDFSWNIVNTSYQDIALFARGLEKIRLQTLRITNSDINCDKALIILKSLLKHDLEILDFSHCKVGDRGATALAKFSMENGVNEVYLANNRIGPTGVNCLAYALTQNTCKIKILDLRLNQFLDDSGNVLINSVFFRNKFLRNLTISGCGLTSNFQLARALKSRNYCLEKLDLSNNFFDEEFGLRLLEALSFSNKTLKKLDLRMCKIASKIEAQIHQEIYQNREKGIEHFEEEIPEISWDESLVEEMDEVFVEQSLTSVEDPLVDIVDK</sequence>
<proteinExistence type="predicted"/>
<keyword evidence="4" id="KW-0812">Transmembrane</keyword>
<keyword evidence="4" id="KW-0472">Membrane</keyword>
<dbReference type="AlphaFoldDB" id="A0A9N9N046"/>
<dbReference type="SMART" id="SM00368">
    <property type="entry name" value="LRR_RI"/>
    <property type="match status" value="4"/>
</dbReference>
<dbReference type="GO" id="GO:0005829">
    <property type="term" value="C:cytosol"/>
    <property type="evidence" value="ECO:0007669"/>
    <property type="project" value="TreeGrafter"/>
</dbReference>
<organism evidence="5 6">
    <name type="scientific">Ceutorhynchus assimilis</name>
    <name type="common">cabbage seed weevil</name>
    <dbReference type="NCBI Taxonomy" id="467358"/>
    <lineage>
        <taxon>Eukaryota</taxon>
        <taxon>Metazoa</taxon>
        <taxon>Ecdysozoa</taxon>
        <taxon>Arthropoda</taxon>
        <taxon>Hexapoda</taxon>
        <taxon>Insecta</taxon>
        <taxon>Pterygota</taxon>
        <taxon>Neoptera</taxon>
        <taxon>Endopterygota</taxon>
        <taxon>Coleoptera</taxon>
        <taxon>Polyphaga</taxon>
        <taxon>Cucujiformia</taxon>
        <taxon>Curculionidae</taxon>
        <taxon>Ceutorhynchinae</taxon>
        <taxon>Ceutorhynchus</taxon>
    </lineage>
</organism>
<name>A0A9N9N046_9CUCU</name>
<evidence type="ECO:0000313" key="5">
    <source>
        <dbReference type="EMBL" id="CAG9771194.1"/>
    </source>
</evidence>
<dbReference type="Pfam" id="PF13516">
    <property type="entry name" value="LRR_6"/>
    <property type="match status" value="2"/>
</dbReference>
<dbReference type="GO" id="GO:0048471">
    <property type="term" value="C:perinuclear region of cytoplasm"/>
    <property type="evidence" value="ECO:0007669"/>
    <property type="project" value="TreeGrafter"/>
</dbReference>
<reference evidence="5" key="1">
    <citation type="submission" date="2022-01" db="EMBL/GenBank/DDBJ databases">
        <authorList>
            <person name="King R."/>
        </authorList>
    </citation>
    <scope>NUCLEOTIDE SEQUENCE</scope>
</reference>
<accession>A0A9N9N046</accession>
<keyword evidence="1" id="KW-0343">GTPase activation</keyword>
<dbReference type="PANTHER" id="PTHR24113">
    <property type="entry name" value="RAN GTPASE-ACTIVATING PROTEIN 1"/>
    <property type="match status" value="1"/>
</dbReference>
<dbReference type="GO" id="GO:0006913">
    <property type="term" value="P:nucleocytoplasmic transport"/>
    <property type="evidence" value="ECO:0007669"/>
    <property type="project" value="TreeGrafter"/>
</dbReference>
<dbReference type="EMBL" id="OU892283">
    <property type="protein sequence ID" value="CAG9771194.1"/>
    <property type="molecule type" value="Genomic_DNA"/>
</dbReference>
<gene>
    <name evidence="5" type="ORF">CEUTPL_LOCUS11633</name>
</gene>
<protein>
    <submittedName>
        <fullName evidence="5">Uncharacterized protein</fullName>
    </submittedName>
</protein>
<evidence type="ECO:0000256" key="1">
    <source>
        <dbReference type="ARBA" id="ARBA00022468"/>
    </source>
</evidence>
<keyword evidence="2" id="KW-0433">Leucine-rich repeat</keyword>
<dbReference type="PANTHER" id="PTHR24113:SF12">
    <property type="entry name" value="RAN GTPASE-ACTIVATING PROTEIN 1"/>
    <property type="match status" value="1"/>
</dbReference>
<evidence type="ECO:0000313" key="6">
    <source>
        <dbReference type="Proteomes" id="UP001152799"/>
    </source>
</evidence>
<dbReference type="GO" id="GO:0005096">
    <property type="term" value="F:GTPase activator activity"/>
    <property type="evidence" value="ECO:0007669"/>
    <property type="project" value="UniProtKB-KW"/>
</dbReference>
<dbReference type="GO" id="GO:0005634">
    <property type="term" value="C:nucleus"/>
    <property type="evidence" value="ECO:0007669"/>
    <property type="project" value="TreeGrafter"/>
</dbReference>
<evidence type="ECO:0000256" key="4">
    <source>
        <dbReference type="SAM" id="Phobius"/>
    </source>
</evidence>
<evidence type="ECO:0000256" key="3">
    <source>
        <dbReference type="ARBA" id="ARBA00022737"/>
    </source>
</evidence>
<dbReference type="InterPro" id="IPR001611">
    <property type="entry name" value="Leu-rich_rpt"/>
</dbReference>
<dbReference type="Gene3D" id="3.80.10.10">
    <property type="entry name" value="Ribonuclease Inhibitor"/>
    <property type="match status" value="1"/>
</dbReference>
<evidence type="ECO:0000256" key="2">
    <source>
        <dbReference type="ARBA" id="ARBA00022614"/>
    </source>
</evidence>
<dbReference type="InterPro" id="IPR032675">
    <property type="entry name" value="LRR_dom_sf"/>
</dbReference>
<keyword evidence="6" id="KW-1185">Reference proteome</keyword>